<dbReference type="Gene3D" id="3.30.160.60">
    <property type="entry name" value="Classic Zinc Finger"/>
    <property type="match status" value="2"/>
</dbReference>
<comment type="caution">
    <text evidence="10">The sequence shown here is derived from an EMBL/GenBank/DDBJ whole genome shotgun (WGS) entry which is preliminary data.</text>
</comment>
<protein>
    <recommendedName>
        <fullName evidence="9">C2H2-type domain-containing protein</fullName>
    </recommendedName>
</protein>
<keyword evidence="11" id="KW-1185">Reference proteome</keyword>
<proteinExistence type="predicted"/>
<feature type="compositionally biased region" description="Low complexity" evidence="8">
    <location>
        <begin position="85"/>
        <end position="107"/>
    </location>
</feature>
<evidence type="ECO:0000256" key="2">
    <source>
        <dbReference type="ARBA" id="ARBA00022723"/>
    </source>
</evidence>
<dbReference type="InterPro" id="IPR013087">
    <property type="entry name" value="Znf_C2H2_type"/>
</dbReference>
<dbReference type="GO" id="GO:0000981">
    <property type="term" value="F:DNA-binding transcription factor activity, RNA polymerase II-specific"/>
    <property type="evidence" value="ECO:0007669"/>
    <property type="project" value="TreeGrafter"/>
</dbReference>
<dbReference type="FunFam" id="3.30.160.60:FF:000145">
    <property type="entry name" value="Zinc finger protein 574"/>
    <property type="match status" value="1"/>
</dbReference>
<feature type="compositionally biased region" description="Polar residues" evidence="8">
    <location>
        <begin position="256"/>
        <end position="265"/>
    </location>
</feature>
<dbReference type="PANTHER" id="PTHR14003">
    <property type="entry name" value="TRANSCRIPTIONAL REPRESSOR PROTEIN YY"/>
    <property type="match status" value="1"/>
</dbReference>
<gene>
    <name evidence="10" type="ORF">Clacol_007285</name>
</gene>
<evidence type="ECO:0000256" key="6">
    <source>
        <dbReference type="ARBA" id="ARBA00023242"/>
    </source>
</evidence>
<dbReference type="PANTHER" id="PTHR14003:SF23">
    <property type="entry name" value="ZINC FINGER PROTEIN 143"/>
    <property type="match status" value="1"/>
</dbReference>
<dbReference type="InterPro" id="IPR036236">
    <property type="entry name" value="Znf_C2H2_sf"/>
</dbReference>
<reference evidence="10" key="1">
    <citation type="submission" date="2021-10" db="EMBL/GenBank/DDBJ databases">
        <title>De novo Genome Assembly of Clathrus columnatus (Basidiomycota, Fungi) Using Illumina and Nanopore Sequence Data.</title>
        <authorList>
            <person name="Ogiso-Tanaka E."/>
            <person name="Itagaki H."/>
            <person name="Hosoya T."/>
            <person name="Hosaka K."/>
        </authorList>
    </citation>
    <scope>NUCLEOTIDE SEQUENCE</scope>
    <source>
        <strain evidence="10">MO-923</strain>
    </source>
</reference>
<keyword evidence="3" id="KW-0677">Repeat</keyword>
<dbReference type="GO" id="GO:0008270">
    <property type="term" value="F:zinc ion binding"/>
    <property type="evidence" value="ECO:0007669"/>
    <property type="project" value="UniProtKB-KW"/>
</dbReference>
<accession>A0AAV5AEH8</accession>
<dbReference type="GO" id="GO:0005667">
    <property type="term" value="C:transcription regulator complex"/>
    <property type="evidence" value="ECO:0007669"/>
    <property type="project" value="TreeGrafter"/>
</dbReference>
<keyword evidence="2" id="KW-0479">Metal-binding</keyword>
<evidence type="ECO:0000256" key="4">
    <source>
        <dbReference type="ARBA" id="ARBA00022771"/>
    </source>
</evidence>
<organism evidence="10 11">
    <name type="scientific">Clathrus columnatus</name>
    <dbReference type="NCBI Taxonomy" id="1419009"/>
    <lineage>
        <taxon>Eukaryota</taxon>
        <taxon>Fungi</taxon>
        <taxon>Dikarya</taxon>
        <taxon>Basidiomycota</taxon>
        <taxon>Agaricomycotina</taxon>
        <taxon>Agaricomycetes</taxon>
        <taxon>Phallomycetidae</taxon>
        <taxon>Phallales</taxon>
        <taxon>Clathraceae</taxon>
        <taxon>Clathrus</taxon>
    </lineage>
</organism>
<dbReference type="PROSITE" id="PS50157">
    <property type="entry name" value="ZINC_FINGER_C2H2_2"/>
    <property type="match status" value="2"/>
</dbReference>
<keyword evidence="6" id="KW-0539">Nucleus</keyword>
<evidence type="ECO:0000313" key="10">
    <source>
        <dbReference type="EMBL" id="GJJ13036.1"/>
    </source>
</evidence>
<evidence type="ECO:0000256" key="8">
    <source>
        <dbReference type="SAM" id="MobiDB-lite"/>
    </source>
</evidence>
<dbReference type="GO" id="GO:0031519">
    <property type="term" value="C:PcG protein complex"/>
    <property type="evidence" value="ECO:0007669"/>
    <property type="project" value="TreeGrafter"/>
</dbReference>
<evidence type="ECO:0000256" key="3">
    <source>
        <dbReference type="ARBA" id="ARBA00022737"/>
    </source>
</evidence>
<evidence type="ECO:0000256" key="7">
    <source>
        <dbReference type="PROSITE-ProRule" id="PRU00042"/>
    </source>
</evidence>
<feature type="region of interest" description="Disordered" evidence="8">
    <location>
        <begin position="81"/>
        <end position="113"/>
    </location>
</feature>
<evidence type="ECO:0000313" key="11">
    <source>
        <dbReference type="Proteomes" id="UP001050691"/>
    </source>
</evidence>
<evidence type="ECO:0000256" key="5">
    <source>
        <dbReference type="ARBA" id="ARBA00022833"/>
    </source>
</evidence>
<sequence>MSREMFSRDDRDAHSHSNKLPSLHEVLGDVLQQPTTDRRSSVDSRRSVSLAMRPYYYYEPYLIPPSRQRSSFEYDREYFDVPPQHRSSSHSSRGTYPTTPYSSSSRTPHPDLEATEAPAHSFHLFNLVPNQGLVHQRSSTRDDLDPSTPKPRLPPTDPARKYACAECGNRFSKQSTLRNHLLTHTGERREKHNGLIATSLAFACSYPGCGRRFSMACNMQRHMRTHTPASAFEVEEDDGLTQHTSRDTSIRGGSISRENSVSRGDSPQDWPNGGRYGSSGRY</sequence>
<feature type="region of interest" description="Disordered" evidence="8">
    <location>
        <begin position="1"/>
        <end position="46"/>
    </location>
</feature>
<feature type="compositionally biased region" description="Basic and acidic residues" evidence="8">
    <location>
        <begin position="36"/>
        <end position="46"/>
    </location>
</feature>
<dbReference type="EMBL" id="BPWL01000008">
    <property type="protein sequence ID" value="GJJ13036.1"/>
    <property type="molecule type" value="Genomic_DNA"/>
</dbReference>
<evidence type="ECO:0000256" key="1">
    <source>
        <dbReference type="ARBA" id="ARBA00004123"/>
    </source>
</evidence>
<dbReference type="SMART" id="SM00355">
    <property type="entry name" value="ZnF_C2H2"/>
    <property type="match status" value="2"/>
</dbReference>
<feature type="compositionally biased region" description="Pro residues" evidence="8">
    <location>
        <begin position="148"/>
        <end position="157"/>
    </location>
</feature>
<dbReference type="GO" id="GO:0000978">
    <property type="term" value="F:RNA polymerase II cis-regulatory region sequence-specific DNA binding"/>
    <property type="evidence" value="ECO:0007669"/>
    <property type="project" value="TreeGrafter"/>
</dbReference>
<feature type="domain" description="C2H2-type" evidence="9">
    <location>
        <begin position="162"/>
        <end position="189"/>
    </location>
</feature>
<dbReference type="SUPFAM" id="SSF57667">
    <property type="entry name" value="beta-beta-alpha zinc fingers"/>
    <property type="match status" value="1"/>
</dbReference>
<dbReference type="GO" id="GO:0000785">
    <property type="term" value="C:chromatin"/>
    <property type="evidence" value="ECO:0007669"/>
    <property type="project" value="TreeGrafter"/>
</dbReference>
<dbReference type="Pfam" id="PF00096">
    <property type="entry name" value="zf-C2H2"/>
    <property type="match status" value="2"/>
</dbReference>
<feature type="region of interest" description="Disordered" evidence="8">
    <location>
        <begin position="232"/>
        <end position="282"/>
    </location>
</feature>
<dbReference type="PROSITE" id="PS00028">
    <property type="entry name" value="ZINC_FINGER_C2H2_1"/>
    <property type="match status" value="2"/>
</dbReference>
<feature type="compositionally biased region" description="Basic and acidic residues" evidence="8">
    <location>
        <begin position="1"/>
        <end position="15"/>
    </location>
</feature>
<keyword evidence="5" id="KW-0862">Zinc</keyword>
<dbReference type="Proteomes" id="UP001050691">
    <property type="component" value="Unassembled WGS sequence"/>
</dbReference>
<evidence type="ECO:0000259" key="9">
    <source>
        <dbReference type="PROSITE" id="PS50157"/>
    </source>
</evidence>
<feature type="domain" description="C2H2-type" evidence="9">
    <location>
        <begin position="202"/>
        <end position="231"/>
    </location>
</feature>
<feature type="region of interest" description="Disordered" evidence="8">
    <location>
        <begin position="135"/>
        <end position="160"/>
    </location>
</feature>
<dbReference type="FunFam" id="3.30.160.60:FF:001102">
    <property type="entry name" value="Transcription factor IIIA"/>
    <property type="match status" value="1"/>
</dbReference>
<name>A0AAV5AEH8_9AGAM</name>
<comment type="subcellular location">
    <subcellularLocation>
        <location evidence="1">Nucleus</location>
    </subcellularLocation>
</comment>
<dbReference type="AlphaFoldDB" id="A0AAV5AEH8"/>
<keyword evidence="4 7" id="KW-0863">Zinc-finger</keyword>